<dbReference type="PROSITE" id="PS51910">
    <property type="entry name" value="GH18_2"/>
    <property type="match status" value="1"/>
</dbReference>
<dbReference type="InterPro" id="IPR029070">
    <property type="entry name" value="Chitinase_insertion_sf"/>
</dbReference>
<sequence>MSTTLDSFILYQLSKFNEYEAHENPWTPQRIVKYVVGSLSILLICGVVAFGISTLLFYFYDDPDEVTRYPVPLPPASKCGKRIIGYYSGWERRTISESQVSKLTHAIFVAIRMFKNGQIAFHNTEYSGRFLDMKKKARLVNKDIKVIIGVGGKGNSQFFSPVFADGKKRKTLVKSISNFLFTQKIDGVEIDWTYPFAEAQDRNTTVSFLSELRTELKLLEHQKNLTESFLISMLTPQIIWDQLDGYDLKGIAQQVDFINLISYEYYGPWGMPAGVYTGPIGPLYGGKRGNVDDTMKVHACETMEPSKVILGIPLYGKFWKNVKKDPINQTETMCKEEVCRIDDPFEISDVWRIAEMKDGRPRGGFISWSDRETDDVGIIWNRTEAKWDDKSKSTYIWRPEDQILITYESRQSIEEKIKYVEEKNLGGINIWSLNMDDERDTALELVSSGNLCDGKKMKKKNEIMYKC</sequence>
<dbReference type="SMART" id="SM00636">
    <property type="entry name" value="Glyco_18"/>
    <property type="match status" value="1"/>
</dbReference>
<keyword evidence="1" id="KW-1133">Transmembrane helix</keyword>
<gene>
    <name evidence="3" type="ORF">L3Y34_017177</name>
</gene>
<accession>A0AAE9ISM4</accession>
<dbReference type="GO" id="GO:0005975">
    <property type="term" value="P:carbohydrate metabolic process"/>
    <property type="evidence" value="ECO:0007669"/>
    <property type="project" value="InterPro"/>
</dbReference>
<name>A0AAE9ISM4_CAEBR</name>
<dbReference type="PANTHER" id="PTHR46073">
    <property type="entry name" value="CHITINASE"/>
    <property type="match status" value="1"/>
</dbReference>
<dbReference type="SUPFAM" id="SSF51445">
    <property type="entry name" value="(Trans)glycosidases"/>
    <property type="match status" value="1"/>
</dbReference>
<dbReference type="AlphaFoldDB" id="A0AAE9ISM4"/>
<dbReference type="Proteomes" id="UP000827892">
    <property type="component" value="Chromosome II"/>
</dbReference>
<evidence type="ECO:0000256" key="1">
    <source>
        <dbReference type="SAM" id="Phobius"/>
    </source>
</evidence>
<dbReference type="SUPFAM" id="SSF54556">
    <property type="entry name" value="Chitinase insertion domain"/>
    <property type="match status" value="1"/>
</dbReference>
<dbReference type="InterPro" id="IPR001223">
    <property type="entry name" value="Glyco_hydro18_cat"/>
</dbReference>
<feature type="transmembrane region" description="Helical" evidence="1">
    <location>
        <begin position="34"/>
        <end position="60"/>
    </location>
</feature>
<evidence type="ECO:0000259" key="2">
    <source>
        <dbReference type="PROSITE" id="PS51910"/>
    </source>
</evidence>
<dbReference type="InterPro" id="IPR011583">
    <property type="entry name" value="Chitinase_II/V-like_cat"/>
</dbReference>
<evidence type="ECO:0000313" key="4">
    <source>
        <dbReference type="Proteomes" id="UP000827892"/>
    </source>
</evidence>
<dbReference type="GO" id="GO:0008061">
    <property type="term" value="F:chitin binding"/>
    <property type="evidence" value="ECO:0007669"/>
    <property type="project" value="InterPro"/>
</dbReference>
<reference evidence="3 4" key="1">
    <citation type="submission" date="2022-05" db="EMBL/GenBank/DDBJ databases">
        <title>Chromosome-level reference genomes for two strains of Caenorhabditis briggsae: an improved platform for comparative genomics.</title>
        <authorList>
            <person name="Stevens L."/>
            <person name="Andersen E.C."/>
        </authorList>
    </citation>
    <scope>NUCLEOTIDE SEQUENCE [LARGE SCALE GENOMIC DNA]</scope>
    <source>
        <strain evidence="3">QX1410_ONT</strain>
        <tissue evidence="3">Whole-organism</tissue>
    </source>
</reference>
<protein>
    <recommendedName>
        <fullName evidence="2">GH18 domain-containing protein</fullName>
    </recommendedName>
</protein>
<dbReference type="Pfam" id="PF00704">
    <property type="entry name" value="Glyco_hydro_18"/>
    <property type="match status" value="1"/>
</dbReference>
<proteinExistence type="predicted"/>
<feature type="domain" description="GH18" evidence="2">
    <location>
        <begin position="81"/>
        <end position="467"/>
    </location>
</feature>
<dbReference type="Gene3D" id="3.20.20.80">
    <property type="entry name" value="Glycosidases"/>
    <property type="match status" value="1"/>
</dbReference>
<dbReference type="InterPro" id="IPR017853">
    <property type="entry name" value="GH"/>
</dbReference>
<dbReference type="PANTHER" id="PTHR46073:SF4">
    <property type="entry name" value="GH18 DOMAIN-CONTAINING PROTEIN"/>
    <property type="match status" value="1"/>
</dbReference>
<keyword evidence="1" id="KW-0472">Membrane</keyword>
<organism evidence="3 4">
    <name type="scientific">Caenorhabditis briggsae</name>
    <dbReference type="NCBI Taxonomy" id="6238"/>
    <lineage>
        <taxon>Eukaryota</taxon>
        <taxon>Metazoa</taxon>
        <taxon>Ecdysozoa</taxon>
        <taxon>Nematoda</taxon>
        <taxon>Chromadorea</taxon>
        <taxon>Rhabditida</taxon>
        <taxon>Rhabditina</taxon>
        <taxon>Rhabditomorpha</taxon>
        <taxon>Rhabditoidea</taxon>
        <taxon>Rhabditidae</taxon>
        <taxon>Peloderinae</taxon>
        <taxon>Caenorhabditis</taxon>
    </lineage>
</organism>
<keyword evidence="1" id="KW-0812">Transmembrane</keyword>
<evidence type="ECO:0000313" key="3">
    <source>
        <dbReference type="EMBL" id="ULU04203.1"/>
    </source>
</evidence>
<dbReference type="EMBL" id="CP090892">
    <property type="protein sequence ID" value="ULU04203.1"/>
    <property type="molecule type" value="Genomic_DNA"/>
</dbReference>
<dbReference type="Gene3D" id="3.10.50.10">
    <property type="match status" value="1"/>
</dbReference>